<dbReference type="GO" id="GO:0003677">
    <property type="term" value="F:DNA binding"/>
    <property type="evidence" value="ECO:0007669"/>
    <property type="project" value="UniProtKB-KW"/>
</dbReference>
<feature type="domain" description="HTH gntR-type" evidence="4">
    <location>
        <begin position="8"/>
        <end position="75"/>
    </location>
</feature>
<dbReference type="SUPFAM" id="SSF46785">
    <property type="entry name" value="Winged helix' DNA-binding domain"/>
    <property type="match status" value="1"/>
</dbReference>
<sequence length="334" mass="37129">MQNSENSESLAVKTRAILRKSIESGRLNPGRVIVESTIAELIGASRSPVKTALAALHAEGQLARYAGRGFIIRPDGAELDRRPITAATLGLKPDETGALKVRSSEKLYAIVEPDLVRCAIRGRIGFSEADAATYYGVGRTIMHEVLLTAQANGLARRDRRSRWKTVALNEKRVISLYELRRYLEPHALASAIERLSTEGIERMAADLRRAVKSYPDVSPSDLFKMEEELHIHCVEKCPNKEIVEALRRTRCVHIASRYVLGNEVKLPKDEPFFEEHLKIVRALDSKDGPAVLEEANAHIETALPKLLTRVKLAKEALGQPNLPFLQSQCSSEIL</sequence>
<dbReference type="PROSITE" id="PS50949">
    <property type="entry name" value="HTH_GNTR"/>
    <property type="match status" value="1"/>
</dbReference>
<evidence type="ECO:0000256" key="2">
    <source>
        <dbReference type="ARBA" id="ARBA00023125"/>
    </source>
</evidence>
<dbReference type="InterPro" id="IPR008920">
    <property type="entry name" value="TF_FadR/GntR_C"/>
</dbReference>
<dbReference type="PANTHER" id="PTHR43537:SF5">
    <property type="entry name" value="UXU OPERON TRANSCRIPTIONAL REGULATOR"/>
    <property type="match status" value="1"/>
</dbReference>
<dbReference type="SMART" id="SM00895">
    <property type="entry name" value="FCD"/>
    <property type="match status" value="1"/>
</dbReference>
<dbReference type="EMBL" id="JAPJZI010000001">
    <property type="protein sequence ID" value="MDA5399684.1"/>
    <property type="molecule type" value="Genomic_DNA"/>
</dbReference>
<keyword evidence="6" id="KW-1185">Reference proteome</keyword>
<dbReference type="SUPFAM" id="SSF48008">
    <property type="entry name" value="GntR ligand-binding domain-like"/>
    <property type="match status" value="1"/>
</dbReference>
<gene>
    <name evidence="5" type="ORF">OQ273_13960</name>
</gene>
<keyword evidence="1" id="KW-0805">Transcription regulation</keyword>
<dbReference type="Pfam" id="PF07729">
    <property type="entry name" value="FCD"/>
    <property type="match status" value="1"/>
</dbReference>
<comment type="caution">
    <text evidence="5">The sequence shown here is derived from an EMBL/GenBank/DDBJ whole genome shotgun (WGS) entry which is preliminary data.</text>
</comment>
<organism evidence="5 6">
    <name type="scientific">Hoeflea prorocentri</name>
    <dbReference type="NCBI Taxonomy" id="1922333"/>
    <lineage>
        <taxon>Bacteria</taxon>
        <taxon>Pseudomonadati</taxon>
        <taxon>Pseudomonadota</taxon>
        <taxon>Alphaproteobacteria</taxon>
        <taxon>Hyphomicrobiales</taxon>
        <taxon>Rhizobiaceae</taxon>
        <taxon>Hoeflea</taxon>
    </lineage>
</organism>
<dbReference type="InterPro" id="IPR000524">
    <property type="entry name" value="Tscrpt_reg_HTH_GntR"/>
</dbReference>
<dbReference type="GO" id="GO:0003700">
    <property type="term" value="F:DNA-binding transcription factor activity"/>
    <property type="evidence" value="ECO:0007669"/>
    <property type="project" value="InterPro"/>
</dbReference>
<reference evidence="5" key="1">
    <citation type="submission" date="2022-11" db="EMBL/GenBank/DDBJ databases">
        <title>Draft genome sequence of Hoeflea poritis E7-10 and Hoeflea prorocentri PM5-8, separated from scleractinian coral Porites lutea and marine dinoflagellate.</title>
        <authorList>
            <person name="Zhang G."/>
            <person name="Wei Q."/>
            <person name="Cai L."/>
        </authorList>
    </citation>
    <scope>NUCLEOTIDE SEQUENCE</scope>
    <source>
        <strain evidence="5">PM5-8</strain>
    </source>
</reference>
<dbReference type="AlphaFoldDB" id="A0A9X3ZHZ7"/>
<evidence type="ECO:0000256" key="1">
    <source>
        <dbReference type="ARBA" id="ARBA00023015"/>
    </source>
</evidence>
<keyword evidence="3" id="KW-0804">Transcription</keyword>
<accession>A0A9X3ZHZ7</accession>
<keyword evidence="2" id="KW-0238">DNA-binding</keyword>
<proteinExistence type="predicted"/>
<dbReference type="PANTHER" id="PTHR43537">
    <property type="entry name" value="TRANSCRIPTIONAL REGULATOR, GNTR FAMILY"/>
    <property type="match status" value="1"/>
</dbReference>
<dbReference type="InterPro" id="IPR036388">
    <property type="entry name" value="WH-like_DNA-bd_sf"/>
</dbReference>
<protein>
    <submittedName>
        <fullName evidence="5">GntR family transcriptional regulator</fullName>
    </submittedName>
</protein>
<dbReference type="Gene3D" id="1.20.120.530">
    <property type="entry name" value="GntR ligand-binding domain-like"/>
    <property type="match status" value="1"/>
</dbReference>
<dbReference type="Proteomes" id="UP001151234">
    <property type="component" value="Unassembled WGS sequence"/>
</dbReference>
<dbReference type="InterPro" id="IPR036390">
    <property type="entry name" value="WH_DNA-bd_sf"/>
</dbReference>
<evidence type="ECO:0000313" key="5">
    <source>
        <dbReference type="EMBL" id="MDA5399684.1"/>
    </source>
</evidence>
<dbReference type="SMART" id="SM00345">
    <property type="entry name" value="HTH_GNTR"/>
    <property type="match status" value="1"/>
</dbReference>
<evidence type="ECO:0000256" key="3">
    <source>
        <dbReference type="ARBA" id="ARBA00023163"/>
    </source>
</evidence>
<evidence type="ECO:0000313" key="6">
    <source>
        <dbReference type="Proteomes" id="UP001151234"/>
    </source>
</evidence>
<dbReference type="Gene3D" id="1.10.10.10">
    <property type="entry name" value="Winged helix-like DNA-binding domain superfamily/Winged helix DNA-binding domain"/>
    <property type="match status" value="1"/>
</dbReference>
<dbReference type="InterPro" id="IPR011711">
    <property type="entry name" value="GntR_C"/>
</dbReference>
<name>A0A9X3ZHZ7_9HYPH</name>
<dbReference type="Pfam" id="PF00392">
    <property type="entry name" value="GntR"/>
    <property type="match status" value="1"/>
</dbReference>
<evidence type="ECO:0000259" key="4">
    <source>
        <dbReference type="PROSITE" id="PS50949"/>
    </source>
</evidence>
<dbReference type="RefSeq" id="WP_267991107.1">
    <property type="nucleotide sequence ID" value="NZ_JAPJZI010000001.1"/>
</dbReference>